<feature type="region of interest" description="Disordered" evidence="1">
    <location>
        <begin position="160"/>
        <end position="261"/>
    </location>
</feature>
<evidence type="ECO:0000256" key="1">
    <source>
        <dbReference type="SAM" id="MobiDB-lite"/>
    </source>
</evidence>
<sequence length="383" mass="41923">MKIYVAGPMTDLPDPLTPADSNLQDFPFMPLDVVRLRDSDLAIHVTGEEFRCAVLLWCASWHQVPAASLPDDDRTLASLAGFGRAVSEWTKHREGALRGWIKCSDGRLYHPVVAEKAMEALKAKLEQRWKTECARIKKHNQRHGTDLQIHDLDTWMSLGCPQGQALPVPGTNKPSPKDNQGDGQGQHINVPGNRQDCPGSVHRETRSKGQGEGQGQGHKEKRSGGDTSHAPAHEDSPPAAPPDASEIPADPPGDRLPIPDEAPKRATQIVVLLRRNGADQRIVPNDRRVADWARDGVTDAEVLLALETAKERRKAQGSDQPIGTAYLAPIIADLRAAPPEAKAGGGRRDRYAKDAEQIQAMARWADEQLRQGNPDAQFPRIEG</sequence>
<evidence type="ECO:0000313" key="2">
    <source>
        <dbReference type="EMBL" id="XDJ45368.1"/>
    </source>
</evidence>
<gene>
    <name evidence="2" type="ORF">ABRZ02_03520</name>
</gene>
<proteinExistence type="predicted"/>
<dbReference type="Pfam" id="PF07120">
    <property type="entry name" value="DUF1376"/>
    <property type="match status" value="1"/>
</dbReference>
<name>A0AB39CU30_9BURK</name>
<accession>A0AB39CU30</accession>
<protein>
    <submittedName>
        <fullName evidence="2">DUF1376 domain-containing protein</fullName>
    </submittedName>
</protein>
<dbReference type="AlphaFoldDB" id="A0AB39CU30"/>
<organism evidence="2">
    <name type="scientific">Castellaniella ginsengisoli</name>
    <dbReference type="NCBI Taxonomy" id="546114"/>
    <lineage>
        <taxon>Bacteria</taxon>
        <taxon>Pseudomonadati</taxon>
        <taxon>Pseudomonadota</taxon>
        <taxon>Betaproteobacteria</taxon>
        <taxon>Burkholderiales</taxon>
        <taxon>Alcaligenaceae</taxon>
        <taxon>Castellaniella</taxon>
    </lineage>
</organism>
<dbReference type="RefSeq" id="WP_368647947.1">
    <property type="nucleotide sequence ID" value="NZ_CP158253.1"/>
</dbReference>
<dbReference type="InterPro" id="IPR010781">
    <property type="entry name" value="DUF1376"/>
</dbReference>
<dbReference type="EMBL" id="CP158253">
    <property type="protein sequence ID" value="XDJ45368.1"/>
    <property type="molecule type" value="Genomic_DNA"/>
</dbReference>
<reference evidence="2" key="1">
    <citation type="submission" date="2024-05" db="EMBL/GenBank/DDBJ databases">
        <authorList>
            <person name="Luo Y.-C."/>
            <person name="Nicholds J."/>
            <person name="Mortimer T."/>
            <person name="Maboni G."/>
        </authorList>
    </citation>
    <scope>NUCLEOTIDE SEQUENCE</scope>
    <source>
        <strain evidence="2">153271</strain>
    </source>
</reference>